<reference evidence="1" key="2">
    <citation type="submission" date="2015-06" db="UniProtKB">
        <authorList>
            <consortium name="EnsemblPlants"/>
        </authorList>
    </citation>
    <scope>IDENTIFICATION</scope>
</reference>
<keyword evidence="2" id="KW-1185">Reference proteome</keyword>
<evidence type="ECO:0000313" key="1">
    <source>
        <dbReference type="EnsemblPlants" id="ORUFI12G14950.1"/>
    </source>
</evidence>
<dbReference type="PANTHER" id="PTHR33115:SF50">
    <property type="entry name" value="ARM REPEAT SUPERFAMILY PROTEIN"/>
    <property type="match status" value="1"/>
</dbReference>
<name>A0A0E0RHW4_ORYRU</name>
<evidence type="ECO:0000313" key="2">
    <source>
        <dbReference type="Proteomes" id="UP000008022"/>
    </source>
</evidence>
<dbReference type="AlphaFoldDB" id="A0A0E0RHW4"/>
<dbReference type="eggNOG" id="ENOG502QRQI">
    <property type="taxonomic scope" value="Eukaryota"/>
</dbReference>
<dbReference type="HOGENOM" id="CLU_1216459_0_0_1"/>
<dbReference type="Proteomes" id="UP000008022">
    <property type="component" value="Unassembled WGS sequence"/>
</dbReference>
<dbReference type="PANTHER" id="PTHR33115">
    <property type="entry name" value="ARM REPEAT SUPERFAMILY PROTEIN"/>
    <property type="match status" value="1"/>
</dbReference>
<dbReference type="EnsemblPlants" id="ORUFI12G14950.1">
    <property type="protein sequence ID" value="ORUFI12G14950.1"/>
    <property type="gene ID" value="ORUFI12G14950"/>
</dbReference>
<protein>
    <submittedName>
        <fullName evidence="1">Uncharacterized protein</fullName>
    </submittedName>
</protein>
<sequence length="228" mass="24143">MLSWNGAAEAAARASAALVVSKLASKKRNTLRVAGFPGSIESVLLLLYIADEECNLLGLLIIKKLARDHDNCSKIGYAIRLLDKIIDFSAIGGGASGAGSAVITPSCAKAVKRSLQVIKMLAETTGSTGKLLRREVAEIVFTVSNIVRAVLQHEAGHLELQRLGAEVRRGRVGRSLPPPPRLRFHSTPHRSHAASAGLILPSPLSATERSSAAASSSKCRFDGGYVTR</sequence>
<accession>A0A0E0RHW4</accession>
<reference evidence="2" key="1">
    <citation type="submission" date="2013-06" db="EMBL/GenBank/DDBJ databases">
        <authorList>
            <person name="Zhao Q."/>
        </authorList>
    </citation>
    <scope>NUCLEOTIDE SEQUENCE</scope>
    <source>
        <strain evidence="2">cv. W1943</strain>
    </source>
</reference>
<proteinExistence type="predicted"/>
<dbReference type="STRING" id="4529.A0A0E0RHW4"/>
<dbReference type="Gramene" id="ORUFI12G14950.1">
    <property type="protein sequence ID" value="ORUFI12G14950.1"/>
    <property type="gene ID" value="ORUFI12G14950"/>
</dbReference>
<organism evidence="1 2">
    <name type="scientific">Oryza rufipogon</name>
    <name type="common">Brownbeard rice</name>
    <name type="synonym">Asian wild rice</name>
    <dbReference type="NCBI Taxonomy" id="4529"/>
    <lineage>
        <taxon>Eukaryota</taxon>
        <taxon>Viridiplantae</taxon>
        <taxon>Streptophyta</taxon>
        <taxon>Embryophyta</taxon>
        <taxon>Tracheophyta</taxon>
        <taxon>Spermatophyta</taxon>
        <taxon>Magnoliopsida</taxon>
        <taxon>Liliopsida</taxon>
        <taxon>Poales</taxon>
        <taxon>Poaceae</taxon>
        <taxon>BOP clade</taxon>
        <taxon>Oryzoideae</taxon>
        <taxon>Oryzeae</taxon>
        <taxon>Oryzinae</taxon>
        <taxon>Oryza</taxon>
    </lineage>
</organism>